<name>A0A803LLL6_CHEQI</name>
<dbReference type="Gramene" id="AUR62014863-RA">
    <property type="protein sequence ID" value="AUR62014863-RA:cds"/>
    <property type="gene ID" value="AUR62014863"/>
</dbReference>
<accession>A0A803LLL6</accession>
<dbReference type="PANTHER" id="PTHR33156:SF59">
    <property type="entry name" value="PROTEIN NUCLEAR FUSION DEFECTIVE 6, CHLOROPLASTIC_MITOCHONDRIAL-LIKE"/>
    <property type="match status" value="1"/>
</dbReference>
<protein>
    <recommendedName>
        <fullName evidence="4">Protein NUCLEAR FUSION DEFECTIVE 6, chloroplastic/mitochondrial-like</fullName>
    </recommendedName>
</protein>
<feature type="region of interest" description="Disordered" evidence="1">
    <location>
        <begin position="1"/>
        <end position="43"/>
    </location>
</feature>
<dbReference type="PANTHER" id="PTHR33156">
    <property type="entry name" value="OS02G0230000 PROTEIN"/>
    <property type="match status" value="1"/>
</dbReference>
<keyword evidence="3" id="KW-1185">Reference proteome</keyword>
<reference evidence="2" key="2">
    <citation type="submission" date="2021-03" db="UniProtKB">
        <authorList>
            <consortium name="EnsemblPlants"/>
        </authorList>
    </citation>
    <scope>IDENTIFICATION</scope>
</reference>
<proteinExistence type="predicted"/>
<evidence type="ECO:0000313" key="3">
    <source>
        <dbReference type="Proteomes" id="UP000596660"/>
    </source>
</evidence>
<dbReference type="InterPro" id="IPR043459">
    <property type="entry name" value="NFD6/NOXY2-like"/>
</dbReference>
<dbReference type="GO" id="GO:0005739">
    <property type="term" value="C:mitochondrion"/>
    <property type="evidence" value="ECO:0007669"/>
    <property type="project" value="TreeGrafter"/>
</dbReference>
<dbReference type="Proteomes" id="UP000596660">
    <property type="component" value="Unplaced"/>
</dbReference>
<sequence>MASFAAARSILRSSTAARSAAPRFSAAAKPKSNPFSPSSFNLPKQKTLSAPRIFRSPVELSCCVESLMPYHTATASALLNSMLSAAPRSAGWTPEGEAPVTYGRRATRGPQSAFGARLRLAPFKTKGKTRLDEEQASTDGKTRGVEYCEFCAA</sequence>
<evidence type="ECO:0000256" key="1">
    <source>
        <dbReference type="SAM" id="MobiDB-lite"/>
    </source>
</evidence>
<dbReference type="EnsemblPlants" id="AUR62014863-RA">
    <property type="protein sequence ID" value="AUR62014863-RA:cds"/>
    <property type="gene ID" value="AUR62014863"/>
</dbReference>
<dbReference type="OMA" id="VEYCEFC"/>
<dbReference type="AlphaFoldDB" id="A0A803LLL6"/>
<organism evidence="2 3">
    <name type="scientific">Chenopodium quinoa</name>
    <name type="common">Quinoa</name>
    <dbReference type="NCBI Taxonomy" id="63459"/>
    <lineage>
        <taxon>Eukaryota</taxon>
        <taxon>Viridiplantae</taxon>
        <taxon>Streptophyta</taxon>
        <taxon>Embryophyta</taxon>
        <taxon>Tracheophyta</taxon>
        <taxon>Spermatophyta</taxon>
        <taxon>Magnoliopsida</taxon>
        <taxon>eudicotyledons</taxon>
        <taxon>Gunneridae</taxon>
        <taxon>Pentapetalae</taxon>
        <taxon>Caryophyllales</taxon>
        <taxon>Chenopodiaceae</taxon>
        <taxon>Chenopodioideae</taxon>
        <taxon>Atripliceae</taxon>
        <taxon>Chenopodium</taxon>
    </lineage>
</organism>
<feature type="compositionally biased region" description="Low complexity" evidence="1">
    <location>
        <begin position="1"/>
        <end position="41"/>
    </location>
</feature>
<reference evidence="2" key="1">
    <citation type="journal article" date="2017" name="Nature">
        <title>The genome of Chenopodium quinoa.</title>
        <authorList>
            <person name="Jarvis D.E."/>
            <person name="Ho Y.S."/>
            <person name="Lightfoot D.J."/>
            <person name="Schmoeckel S.M."/>
            <person name="Li B."/>
            <person name="Borm T.J.A."/>
            <person name="Ohyanagi H."/>
            <person name="Mineta K."/>
            <person name="Michell C.T."/>
            <person name="Saber N."/>
            <person name="Kharbatia N.M."/>
            <person name="Rupper R.R."/>
            <person name="Sharp A.R."/>
            <person name="Dally N."/>
            <person name="Boughton B.A."/>
            <person name="Woo Y.H."/>
            <person name="Gao G."/>
            <person name="Schijlen E.G.W.M."/>
            <person name="Guo X."/>
            <person name="Momin A.A."/>
            <person name="Negrao S."/>
            <person name="Al-Babili S."/>
            <person name="Gehring C."/>
            <person name="Roessner U."/>
            <person name="Jung C."/>
            <person name="Murphy K."/>
            <person name="Arold S.T."/>
            <person name="Gojobori T."/>
            <person name="van der Linden C.G."/>
            <person name="van Loo E.N."/>
            <person name="Jellen E.N."/>
            <person name="Maughan P.J."/>
            <person name="Tester M."/>
        </authorList>
    </citation>
    <scope>NUCLEOTIDE SEQUENCE [LARGE SCALE GENOMIC DNA]</scope>
    <source>
        <strain evidence="2">cv. PI 614886</strain>
    </source>
</reference>
<evidence type="ECO:0000313" key="2">
    <source>
        <dbReference type="EnsemblPlants" id="AUR62014863-RA:cds"/>
    </source>
</evidence>
<evidence type="ECO:0008006" key="4">
    <source>
        <dbReference type="Google" id="ProtNLM"/>
    </source>
</evidence>